<dbReference type="AlphaFoldDB" id="A0A091B6Z5"/>
<dbReference type="InterPro" id="IPR012318">
    <property type="entry name" value="HTH_CRP"/>
</dbReference>
<evidence type="ECO:0000313" key="15">
    <source>
        <dbReference type="EMBL" id="KFN47471.1"/>
    </source>
</evidence>
<evidence type="ECO:0000313" key="16">
    <source>
        <dbReference type="Proteomes" id="UP000029392"/>
    </source>
</evidence>
<dbReference type="RefSeq" id="WP_043803356.1">
    <property type="nucleotide sequence ID" value="NZ_AVCH01000161.1"/>
</dbReference>
<dbReference type="eggNOG" id="COG0664">
    <property type="taxonomic scope" value="Bacteria"/>
</dbReference>
<evidence type="ECO:0000256" key="6">
    <source>
        <dbReference type="ARBA" id="ARBA00022636"/>
    </source>
</evidence>
<comment type="subunit">
    <text evidence="2">Homodimer.</text>
</comment>
<dbReference type="GO" id="GO:0003700">
    <property type="term" value="F:DNA-binding transcription factor activity"/>
    <property type="evidence" value="ECO:0007669"/>
    <property type="project" value="TreeGrafter"/>
</dbReference>
<keyword evidence="6" id="KW-0973">c-di-GMP</keyword>
<name>A0A091B6Z5_9GAMM</name>
<dbReference type="InterPro" id="IPR014710">
    <property type="entry name" value="RmlC-like_jellyroll"/>
</dbReference>
<evidence type="ECO:0000256" key="7">
    <source>
        <dbReference type="ARBA" id="ARBA00023015"/>
    </source>
</evidence>
<evidence type="ECO:0000256" key="2">
    <source>
        <dbReference type="ARBA" id="ARBA00011738"/>
    </source>
</evidence>
<feature type="domain" description="HTH crp-type" evidence="14">
    <location>
        <begin position="126"/>
        <end position="196"/>
    </location>
</feature>
<dbReference type="PANTHER" id="PTHR24567">
    <property type="entry name" value="CRP FAMILY TRANSCRIPTIONAL REGULATORY PROTEIN"/>
    <property type="match status" value="1"/>
</dbReference>
<feature type="domain" description="Cyclic nucleotide-binding" evidence="13">
    <location>
        <begin position="1"/>
        <end position="94"/>
    </location>
</feature>
<evidence type="ECO:0000259" key="13">
    <source>
        <dbReference type="PROSITE" id="PS50042"/>
    </source>
</evidence>
<dbReference type="SMART" id="SM00419">
    <property type="entry name" value="HTH_CRP"/>
    <property type="match status" value="1"/>
</dbReference>
<keyword evidence="4" id="KW-0678">Repressor</keyword>
<dbReference type="GO" id="GO:0003677">
    <property type="term" value="F:DNA binding"/>
    <property type="evidence" value="ECO:0007669"/>
    <property type="project" value="UniProtKB-KW"/>
</dbReference>
<dbReference type="InterPro" id="IPR000595">
    <property type="entry name" value="cNMP-bd_dom"/>
</dbReference>
<evidence type="ECO:0000256" key="1">
    <source>
        <dbReference type="ARBA" id="ARBA00004496"/>
    </source>
</evidence>
<accession>A0A091B6Z5</accession>
<dbReference type="Gene3D" id="2.60.120.10">
    <property type="entry name" value="Jelly Rolls"/>
    <property type="match status" value="1"/>
</dbReference>
<evidence type="ECO:0000256" key="3">
    <source>
        <dbReference type="ARBA" id="ARBA00020769"/>
    </source>
</evidence>
<evidence type="ECO:0000256" key="11">
    <source>
        <dbReference type="ARBA" id="ARBA00023163"/>
    </source>
</evidence>
<dbReference type="PANTHER" id="PTHR24567:SF68">
    <property type="entry name" value="DNA-BINDING TRANSCRIPTIONAL DUAL REGULATOR CRP"/>
    <property type="match status" value="1"/>
</dbReference>
<dbReference type="GO" id="GO:0003824">
    <property type="term" value="F:catalytic activity"/>
    <property type="evidence" value="ECO:0007669"/>
    <property type="project" value="UniProtKB-KW"/>
</dbReference>
<proteinExistence type="predicted"/>
<dbReference type="Pfam" id="PF00027">
    <property type="entry name" value="cNMP_binding"/>
    <property type="match status" value="1"/>
</dbReference>
<dbReference type="EMBL" id="AVCH01000161">
    <property type="protein sequence ID" value="KFN47471.1"/>
    <property type="molecule type" value="Genomic_DNA"/>
</dbReference>
<gene>
    <name evidence="15" type="ORF">N790_01815</name>
</gene>
<protein>
    <recommendedName>
        <fullName evidence="3">CRP-like protein Clp</fullName>
    </recommendedName>
    <alternativeName>
        <fullName evidence="12">Catabolite activation-like protein</fullName>
    </alternativeName>
</protein>
<dbReference type="Proteomes" id="UP000029392">
    <property type="component" value="Unassembled WGS sequence"/>
</dbReference>
<comment type="caution">
    <text evidence="15">The sequence shown here is derived from an EMBL/GenBank/DDBJ whole genome shotgun (WGS) entry which is preliminary data.</text>
</comment>
<dbReference type="PROSITE" id="PS51063">
    <property type="entry name" value="HTH_CRP_2"/>
    <property type="match status" value="1"/>
</dbReference>
<evidence type="ECO:0000259" key="14">
    <source>
        <dbReference type="PROSITE" id="PS51063"/>
    </source>
</evidence>
<keyword evidence="9" id="KW-0238">DNA-binding</keyword>
<dbReference type="CDD" id="cd00038">
    <property type="entry name" value="CAP_ED"/>
    <property type="match status" value="1"/>
</dbReference>
<keyword evidence="10" id="KW-0010">Activator</keyword>
<comment type="subcellular location">
    <subcellularLocation>
        <location evidence="1">Cytoplasm</location>
    </subcellularLocation>
</comment>
<sequence length="204" mass="22875">MIARLMHLGTTHRYDAGRILIEEGARADCAYVLLLGRARVFTADADERKLIYNKITPGEIFGEMALDGGTRSASVIAETEAECLRIRSTDLQSFALENPDFAYYLMLALMGRLRTATTQLKRLGLQNVSERVISVLMAEVEKVDGKLLLPSSLTQQEISDRIGATREMVNQVIRKLMRSGHLIRLPGRRLQILKTLPDTNSCRQ</sequence>
<dbReference type="STRING" id="1384054.N790_01815"/>
<dbReference type="SMART" id="SM00100">
    <property type="entry name" value="cNMP"/>
    <property type="match status" value="1"/>
</dbReference>
<dbReference type="InterPro" id="IPR050397">
    <property type="entry name" value="Env_Response_Regulators"/>
</dbReference>
<evidence type="ECO:0000256" key="5">
    <source>
        <dbReference type="ARBA" id="ARBA00022533"/>
    </source>
</evidence>
<dbReference type="InterPro" id="IPR036390">
    <property type="entry name" value="WH_DNA-bd_sf"/>
</dbReference>
<evidence type="ECO:0000256" key="10">
    <source>
        <dbReference type="ARBA" id="ARBA00023159"/>
    </source>
</evidence>
<dbReference type="PROSITE" id="PS50042">
    <property type="entry name" value="CNMP_BINDING_3"/>
    <property type="match status" value="1"/>
</dbReference>
<dbReference type="Pfam" id="PF13545">
    <property type="entry name" value="HTH_Crp_2"/>
    <property type="match status" value="1"/>
</dbReference>
<keyword evidence="5" id="KW-0021">Allosteric enzyme</keyword>
<evidence type="ECO:0000256" key="9">
    <source>
        <dbReference type="ARBA" id="ARBA00023125"/>
    </source>
</evidence>
<keyword evidence="8" id="KW-0843">Virulence</keyword>
<dbReference type="GO" id="GO:0005829">
    <property type="term" value="C:cytosol"/>
    <property type="evidence" value="ECO:0007669"/>
    <property type="project" value="TreeGrafter"/>
</dbReference>
<keyword evidence="11" id="KW-0804">Transcription</keyword>
<reference evidence="15 16" key="1">
    <citation type="submission" date="2013-09" db="EMBL/GenBank/DDBJ databases">
        <title>Genome sequencing of Arenimonas malthae.</title>
        <authorList>
            <person name="Chen F."/>
            <person name="Wang G."/>
        </authorList>
    </citation>
    <scope>NUCLEOTIDE SEQUENCE [LARGE SCALE GENOMIC DNA]</scope>
    <source>
        <strain evidence="15 16">CC-JY-1</strain>
    </source>
</reference>
<evidence type="ECO:0000256" key="4">
    <source>
        <dbReference type="ARBA" id="ARBA00022491"/>
    </source>
</evidence>
<evidence type="ECO:0000256" key="8">
    <source>
        <dbReference type="ARBA" id="ARBA00023026"/>
    </source>
</evidence>
<keyword evidence="16" id="KW-1185">Reference proteome</keyword>
<dbReference type="SUPFAM" id="SSF46785">
    <property type="entry name" value="Winged helix' DNA-binding domain"/>
    <property type="match status" value="1"/>
</dbReference>
<evidence type="ECO:0000256" key="12">
    <source>
        <dbReference type="ARBA" id="ARBA00031697"/>
    </source>
</evidence>
<dbReference type="InterPro" id="IPR018490">
    <property type="entry name" value="cNMP-bd_dom_sf"/>
</dbReference>
<organism evidence="15 16">
    <name type="scientific">Arenimonas malthae CC-JY-1</name>
    <dbReference type="NCBI Taxonomy" id="1384054"/>
    <lineage>
        <taxon>Bacteria</taxon>
        <taxon>Pseudomonadati</taxon>
        <taxon>Pseudomonadota</taxon>
        <taxon>Gammaproteobacteria</taxon>
        <taxon>Lysobacterales</taxon>
        <taxon>Lysobacteraceae</taxon>
        <taxon>Arenimonas</taxon>
    </lineage>
</organism>
<keyword evidence="7" id="KW-0805">Transcription regulation</keyword>
<dbReference type="SUPFAM" id="SSF51206">
    <property type="entry name" value="cAMP-binding domain-like"/>
    <property type="match status" value="1"/>
</dbReference>